<protein>
    <submittedName>
        <fullName evidence="1">Uncharacterized protein</fullName>
    </submittedName>
</protein>
<sequence>MNKKQKDFVERFVDGTIAYAQEAADCYSWYGFDYIDELENELSDEKISFSEEDKQEMMKYIQNKLEEEYGYDNVWYNGSSEQTMPIDGRIQTIHYQLVIRF</sequence>
<dbReference type="Proteomes" id="UP000221918">
    <property type="component" value="Unassembled WGS sequence"/>
</dbReference>
<organism evidence="1 2">
    <name type="scientific">Bacillus pseudomycoides</name>
    <dbReference type="NCBI Taxonomy" id="64104"/>
    <lineage>
        <taxon>Bacteria</taxon>
        <taxon>Bacillati</taxon>
        <taxon>Bacillota</taxon>
        <taxon>Bacilli</taxon>
        <taxon>Bacillales</taxon>
        <taxon>Bacillaceae</taxon>
        <taxon>Bacillus</taxon>
        <taxon>Bacillus cereus group</taxon>
    </lineage>
</organism>
<name>A0ABD6TFW9_9BACI</name>
<comment type="caution">
    <text evidence="1">The sequence shown here is derived from an EMBL/GenBank/DDBJ whole genome shotgun (WGS) entry which is preliminary data.</text>
</comment>
<gene>
    <name evidence="1" type="ORF">COF81_02125</name>
</gene>
<evidence type="ECO:0000313" key="2">
    <source>
        <dbReference type="Proteomes" id="UP000221918"/>
    </source>
</evidence>
<proteinExistence type="predicted"/>
<dbReference type="RefSeq" id="WP_098802688.1">
    <property type="nucleotide sequence ID" value="NZ_NUTL01000011.1"/>
</dbReference>
<reference evidence="1 2" key="1">
    <citation type="submission" date="2017-09" db="EMBL/GenBank/DDBJ databases">
        <title>Large-scale bioinformatics analysis of Bacillus genomes uncovers conserved roles of natural products in bacterial physiology.</title>
        <authorList>
            <consortium name="Agbiome Team Llc"/>
            <person name="Bleich R.M."/>
            <person name="Grubbs K.J."/>
            <person name="Santa Maria K.C."/>
            <person name="Allen S.E."/>
            <person name="Farag S."/>
            <person name="Shank E.A."/>
            <person name="Bowers A."/>
        </authorList>
    </citation>
    <scope>NUCLEOTIDE SEQUENCE [LARGE SCALE GENOMIC DNA]</scope>
    <source>
        <strain evidence="1 2">AFS037265</strain>
    </source>
</reference>
<dbReference type="EMBL" id="NUTL01000011">
    <property type="protein sequence ID" value="PHF04232.1"/>
    <property type="molecule type" value="Genomic_DNA"/>
</dbReference>
<dbReference type="AlphaFoldDB" id="A0ABD6TFW9"/>
<accession>A0ABD6TFW9</accession>
<evidence type="ECO:0000313" key="1">
    <source>
        <dbReference type="EMBL" id="PHF04232.1"/>
    </source>
</evidence>